<reference evidence="2 3" key="1">
    <citation type="submission" date="2022-12" db="EMBL/GenBank/DDBJ databases">
        <title>Draft genome sequence of Paenibacillus sp. dW9.</title>
        <authorList>
            <person name="Choi E.-W."/>
            <person name="Kim D.-U."/>
        </authorList>
    </citation>
    <scope>NUCLEOTIDE SEQUENCE [LARGE SCALE GENOMIC DNA]</scope>
    <source>
        <strain evidence="3">dW9</strain>
    </source>
</reference>
<dbReference type="NCBIfam" id="NF042414">
    <property type="entry name" value="CLC_0170_fam"/>
    <property type="match status" value="1"/>
</dbReference>
<keyword evidence="1" id="KW-0472">Membrane</keyword>
<keyword evidence="3" id="KW-1185">Reference proteome</keyword>
<feature type="transmembrane region" description="Helical" evidence="1">
    <location>
        <begin position="6"/>
        <end position="25"/>
    </location>
</feature>
<keyword evidence="1" id="KW-0812">Transmembrane</keyword>
<accession>A0ABT4Q8A5</accession>
<protein>
    <submittedName>
        <fullName evidence="2">Uncharacterized protein</fullName>
    </submittedName>
</protein>
<keyword evidence="1" id="KW-1133">Transmembrane helix</keyword>
<dbReference type="RefSeq" id="WP_269881481.1">
    <property type="nucleotide sequence ID" value="NZ_JAQAGZ010000006.1"/>
</dbReference>
<dbReference type="EMBL" id="JAQAGZ010000006">
    <property type="protein sequence ID" value="MCZ8513022.1"/>
    <property type="molecule type" value="Genomic_DNA"/>
</dbReference>
<comment type="caution">
    <text evidence="2">The sequence shown here is derived from an EMBL/GenBank/DDBJ whole genome shotgun (WGS) entry which is preliminary data.</text>
</comment>
<evidence type="ECO:0000256" key="1">
    <source>
        <dbReference type="SAM" id="Phobius"/>
    </source>
</evidence>
<dbReference type="InterPro" id="IPR049971">
    <property type="entry name" value="CLC_0170-like"/>
</dbReference>
<sequence>MSTGFSIGYMNFTILLLLLSGICMLSLDVKTYERAHLKKEKKTARILAWFNISLSAVAFIGNLIFRNM</sequence>
<proteinExistence type="predicted"/>
<gene>
    <name evidence="2" type="ORF">O9H85_11430</name>
</gene>
<evidence type="ECO:0000313" key="2">
    <source>
        <dbReference type="EMBL" id="MCZ8513022.1"/>
    </source>
</evidence>
<feature type="transmembrane region" description="Helical" evidence="1">
    <location>
        <begin position="46"/>
        <end position="65"/>
    </location>
</feature>
<dbReference type="Proteomes" id="UP001527882">
    <property type="component" value="Unassembled WGS sequence"/>
</dbReference>
<name>A0ABT4Q8A5_9BACL</name>
<organism evidence="2 3">
    <name type="scientific">Paenibacillus gyeongsangnamensis</name>
    <dbReference type="NCBI Taxonomy" id="3388067"/>
    <lineage>
        <taxon>Bacteria</taxon>
        <taxon>Bacillati</taxon>
        <taxon>Bacillota</taxon>
        <taxon>Bacilli</taxon>
        <taxon>Bacillales</taxon>
        <taxon>Paenibacillaceae</taxon>
        <taxon>Paenibacillus</taxon>
    </lineage>
</organism>
<evidence type="ECO:0000313" key="3">
    <source>
        <dbReference type="Proteomes" id="UP001527882"/>
    </source>
</evidence>